<evidence type="ECO:0000256" key="12">
    <source>
        <dbReference type="SAM" id="SignalP"/>
    </source>
</evidence>
<keyword evidence="3" id="KW-0121">Carboxypeptidase</keyword>
<comment type="caution">
    <text evidence="14">The sequence shown here is derived from an EMBL/GenBank/DDBJ whole genome shotgun (WGS) entry which is preliminary data.</text>
</comment>
<dbReference type="GO" id="GO:0016485">
    <property type="term" value="P:protein processing"/>
    <property type="evidence" value="ECO:0007669"/>
    <property type="project" value="TreeGrafter"/>
</dbReference>
<dbReference type="PROSITE" id="PS00132">
    <property type="entry name" value="CARBOXYPEPT_ZN_1"/>
    <property type="match status" value="2"/>
</dbReference>
<feature type="compositionally biased region" description="Acidic residues" evidence="10">
    <location>
        <begin position="961"/>
        <end position="975"/>
    </location>
</feature>
<dbReference type="InterPro" id="IPR050753">
    <property type="entry name" value="Peptidase_M14_domain"/>
</dbReference>
<feature type="active site" description="Proton donor/acceptor" evidence="9">
    <location>
        <position position="305"/>
    </location>
</feature>
<dbReference type="PANTHER" id="PTHR11532">
    <property type="entry name" value="PROTEASE M14 CARBOXYPEPTIDASE"/>
    <property type="match status" value="1"/>
</dbReference>
<keyword evidence="11" id="KW-0812">Transmembrane</keyword>
<evidence type="ECO:0000313" key="15">
    <source>
        <dbReference type="Proteomes" id="UP000663879"/>
    </source>
</evidence>
<proteinExistence type="inferred from homology"/>
<dbReference type="PROSITE" id="PS52035">
    <property type="entry name" value="PEPTIDASE_M14"/>
    <property type="match status" value="2"/>
</dbReference>
<dbReference type="PANTHER" id="PTHR11532:SF57">
    <property type="entry name" value="CARBOXYPEPTIDASE D, B"/>
    <property type="match status" value="1"/>
</dbReference>
<dbReference type="Pfam" id="PF13620">
    <property type="entry name" value="CarboxypepD_reg"/>
    <property type="match status" value="2"/>
</dbReference>
<dbReference type="SMART" id="SM00631">
    <property type="entry name" value="Zn_pept"/>
    <property type="match status" value="2"/>
</dbReference>
<dbReference type="PROSITE" id="PS00133">
    <property type="entry name" value="CARBOXYPEPT_ZN_2"/>
    <property type="match status" value="2"/>
</dbReference>
<keyword evidence="4" id="KW-0645">Protease</keyword>
<evidence type="ECO:0000256" key="11">
    <source>
        <dbReference type="SAM" id="Phobius"/>
    </source>
</evidence>
<dbReference type="PRINTS" id="PR00765">
    <property type="entry name" value="CRBOXYPTASEA"/>
</dbReference>
<keyword evidence="11" id="KW-0472">Membrane</keyword>
<feature type="chain" id="PRO_5032902872" description="Peptidase M14 domain-containing protein" evidence="12">
    <location>
        <begin position="27"/>
        <end position="975"/>
    </location>
</feature>
<gene>
    <name evidence="14" type="ORF">OXX778_LOCUS3965</name>
</gene>
<comment type="similarity">
    <text evidence="2 9">Belongs to the peptidase M14 family.</text>
</comment>
<dbReference type="CDD" id="cd11308">
    <property type="entry name" value="Peptidase_M14NE-CP-C_like"/>
    <property type="match status" value="2"/>
</dbReference>
<dbReference type="InterPro" id="IPR000834">
    <property type="entry name" value="Peptidase_M14"/>
</dbReference>
<dbReference type="Proteomes" id="UP000663879">
    <property type="component" value="Unassembled WGS sequence"/>
</dbReference>
<dbReference type="FunFam" id="3.40.630.10:FF:000020">
    <property type="entry name" value="Carboxypeptidase D"/>
    <property type="match status" value="2"/>
</dbReference>
<keyword evidence="5" id="KW-0479">Metal-binding</keyword>
<feature type="transmembrane region" description="Helical" evidence="11">
    <location>
        <begin position="873"/>
        <end position="895"/>
    </location>
</feature>
<comment type="cofactor">
    <cofactor evidence="1">
        <name>Zn(2+)</name>
        <dbReference type="ChEBI" id="CHEBI:29105"/>
    </cofactor>
</comment>
<reference evidence="14" key="1">
    <citation type="submission" date="2021-02" db="EMBL/GenBank/DDBJ databases">
        <authorList>
            <person name="Nowell W R."/>
        </authorList>
    </citation>
    <scope>NUCLEOTIDE SEQUENCE</scope>
    <source>
        <strain evidence="14">Ploen Becks lab</strain>
    </source>
</reference>
<dbReference type="GO" id="GO:0006518">
    <property type="term" value="P:peptide metabolic process"/>
    <property type="evidence" value="ECO:0007669"/>
    <property type="project" value="TreeGrafter"/>
</dbReference>
<dbReference type="AlphaFoldDB" id="A0A813PK52"/>
<dbReference type="InterPro" id="IPR057246">
    <property type="entry name" value="CARBOXYPEPT_ZN_1"/>
</dbReference>
<keyword evidence="11" id="KW-1133">Transmembrane helix</keyword>
<evidence type="ECO:0000256" key="1">
    <source>
        <dbReference type="ARBA" id="ARBA00001947"/>
    </source>
</evidence>
<evidence type="ECO:0000256" key="5">
    <source>
        <dbReference type="ARBA" id="ARBA00022723"/>
    </source>
</evidence>
<keyword evidence="15" id="KW-1185">Reference proteome</keyword>
<feature type="region of interest" description="Disordered" evidence="10">
    <location>
        <begin position="934"/>
        <end position="975"/>
    </location>
</feature>
<dbReference type="SUPFAM" id="SSF49464">
    <property type="entry name" value="Carboxypeptidase regulatory domain-like"/>
    <property type="match status" value="2"/>
</dbReference>
<dbReference type="GO" id="GO:0005615">
    <property type="term" value="C:extracellular space"/>
    <property type="evidence" value="ECO:0007669"/>
    <property type="project" value="TreeGrafter"/>
</dbReference>
<sequence length="975" mass="110723">MHNNEMKFLSVTLLLVLFYFISLTNSQTTDDEKPISELLLSEYHNYELMKKLLENFQKSYPHISKLYSIGKSVENRDLLVFQITDQIDRIEPGEPMFKYVGNIHGDETVGREMLISLIYHLLNNYGKDARITNLINSTNIFIMPSANPDGFEKVKEGSCDYSNGRHNAHDIDLNRNFPDQFDPKVNLENMFLSREPETVALMKWILSNKFVLSANLHGGALVASYPYDDSNTHKQSGFYSSSPDDKVFKHLAQVYSQSHRTMHEGKSCDEFFPGGITNGAKWYDVPGGMQDFNYIHSNCFEITLELSCCKYPPASRLKTEWEHNRDALVNYLAQVHLGVKGFVTDKLDSTILNSDQIYGTPLKNAIISVEGINYNVTTSMYGDYWRLLTPGVYKVTATANGYKRMTQQIEVFADHPTVLNFTLEREVLPENTFSQVDLNKLVSKIDLLIDASKRESIFLNSVEPQKFVHHTHDEMHGLMERISKKCAAISKLYSFGKSVNGANLYAMILSDNPSIHEQGEPEFKYIGNIHGDEVLGRELLILLMDYICENYGRNEFITDLVDSTRIHIIPTVNPDGYARTRGKYPDGRLNANKVDLNRNFPSPYKNSLAKSNTNKIISTLKQANNIAEEVIQPETRALMEWSSYFPFVLSANLHSGAVVVNYPYDDNLNGAQVDTPSPDDSVFKMISKSYSMAHTEMFKGIQCSITDKFQDGITNGAAWYAARGSMQDWNYLNTNNLEVTIELSCEKWIDESQLEKYWKANKYALFSYIGQIHKGVRGVVLDEYSNKPISNVTIQIVGNSHNTSTYIYGDFWRILTKGSYSLILSHPSYETKKIDFKVDSGSATFLNITLRQIVGKYEKITQNISKVVSKNNMTILIAGVVLISLSSILLMLGCYHKRRSSNGDKRSRFRLDANFSTAGFHRYDQLVNSEEETEILSTSSGSKKSSGKATSNDDSKKLLFTDDEEDEEEDKIFVR</sequence>
<dbReference type="EMBL" id="CAJNOC010000373">
    <property type="protein sequence ID" value="CAF0751945.1"/>
    <property type="molecule type" value="Genomic_DNA"/>
</dbReference>
<dbReference type="GO" id="GO:0004181">
    <property type="term" value="F:metallocarboxypeptidase activity"/>
    <property type="evidence" value="ECO:0007669"/>
    <property type="project" value="InterPro"/>
</dbReference>
<feature type="compositionally biased region" description="Basic and acidic residues" evidence="10">
    <location>
        <begin position="951"/>
        <end position="960"/>
    </location>
</feature>
<dbReference type="OrthoDB" id="10249045at2759"/>
<feature type="signal peptide" evidence="12">
    <location>
        <begin position="1"/>
        <end position="26"/>
    </location>
</feature>
<evidence type="ECO:0000256" key="9">
    <source>
        <dbReference type="PROSITE-ProRule" id="PRU01379"/>
    </source>
</evidence>
<feature type="compositionally biased region" description="Low complexity" evidence="10">
    <location>
        <begin position="935"/>
        <end position="950"/>
    </location>
</feature>
<feature type="active site" description="Proton donor/acceptor" evidence="9">
    <location>
        <position position="742"/>
    </location>
</feature>
<dbReference type="GO" id="GO:0008270">
    <property type="term" value="F:zinc ion binding"/>
    <property type="evidence" value="ECO:0007669"/>
    <property type="project" value="InterPro"/>
</dbReference>
<dbReference type="InterPro" id="IPR008969">
    <property type="entry name" value="CarboxyPept-like_regulatory"/>
</dbReference>
<dbReference type="InterPro" id="IPR057247">
    <property type="entry name" value="CARBOXYPEPT_ZN_2"/>
</dbReference>
<keyword evidence="12" id="KW-0732">Signal</keyword>
<feature type="domain" description="Peptidase M14" evidence="13">
    <location>
        <begin position="468"/>
        <end position="772"/>
    </location>
</feature>
<organism evidence="14 15">
    <name type="scientific">Brachionus calyciflorus</name>
    <dbReference type="NCBI Taxonomy" id="104777"/>
    <lineage>
        <taxon>Eukaryota</taxon>
        <taxon>Metazoa</taxon>
        <taxon>Spiralia</taxon>
        <taxon>Gnathifera</taxon>
        <taxon>Rotifera</taxon>
        <taxon>Eurotatoria</taxon>
        <taxon>Monogononta</taxon>
        <taxon>Pseudotrocha</taxon>
        <taxon>Ploima</taxon>
        <taxon>Brachionidae</taxon>
        <taxon>Brachionus</taxon>
    </lineage>
</organism>
<dbReference type="CDD" id="cd03858">
    <property type="entry name" value="M14_CP_N-E_like"/>
    <property type="match status" value="1"/>
</dbReference>
<feature type="domain" description="Peptidase M14" evidence="13">
    <location>
        <begin position="42"/>
        <end position="335"/>
    </location>
</feature>
<evidence type="ECO:0000313" key="14">
    <source>
        <dbReference type="EMBL" id="CAF0751945.1"/>
    </source>
</evidence>
<evidence type="ECO:0000256" key="8">
    <source>
        <dbReference type="ARBA" id="ARBA00023180"/>
    </source>
</evidence>
<evidence type="ECO:0000256" key="7">
    <source>
        <dbReference type="ARBA" id="ARBA00022833"/>
    </source>
</evidence>
<keyword evidence="7" id="KW-0862">Zinc</keyword>
<evidence type="ECO:0000256" key="4">
    <source>
        <dbReference type="ARBA" id="ARBA00022670"/>
    </source>
</evidence>
<dbReference type="Gene3D" id="2.60.40.1120">
    <property type="entry name" value="Carboxypeptidase-like, regulatory domain"/>
    <property type="match status" value="2"/>
</dbReference>
<dbReference type="Pfam" id="PF00246">
    <property type="entry name" value="Peptidase_M14"/>
    <property type="match status" value="2"/>
</dbReference>
<keyword evidence="8" id="KW-0325">Glycoprotein</keyword>
<keyword evidence="6" id="KW-0378">Hydrolase</keyword>
<name>A0A813PK52_9BILA</name>
<dbReference type="SUPFAM" id="SSF53187">
    <property type="entry name" value="Zn-dependent exopeptidases"/>
    <property type="match status" value="2"/>
</dbReference>
<evidence type="ECO:0000256" key="10">
    <source>
        <dbReference type="SAM" id="MobiDB-lite"/>
    </source>
</evidence>
<dbReference type="CDD" id="cd03868">
    <property type="entry name" value="M14_CPD_I"/>
    <property type="match status" value="1"/>
</dbReference>
<evidence type="ECO:0000256" key="3">
    <source>
        <dbReference type="ARBA" id="ARBA00022645"/>
    </source>
</evidence>
<accession>A0A813PK52</accession>
<evidence type="ECO:0000259" key="13">
    <source>
        <dbReference type="PROSITE" id="PS52035"/>
    </source>
</evidence>
<evidence type="ECO:0000256" key="6">
    <source>
        <dbReference type="ARBA" id="ARBA00022801"/>
    </source>
</evidence>
<evidence type="ECO:0000256" key="2">
    <source>
        <dbReference type="ARBA" id="ARBA00005988"/>
    </source>
</evidence>
<dbReference type="Gene3D" id="3.40.630.10">
    <property type="entry name" value="Zn peptidases"/>
    <property type="match status" value="2"/>
</dbReference>
<protein>
    <recommendedName>
        <fullName evidence="13">Peptidase M14 domain-containing protein</fullName>
    </recommendedName>
</protein>